<dbReference type="EMBL" id="JAFJYH010000188">
    <property type="protein sequence ID" value="KAG4416372.1"/>
    <property type="molecule type" value="Genomic_DNA"/>
</dbReference>
<gene>
    <name evidence="1" type="ORF">IFR04_010481</name>
</gene>
<keyword evidence="2" id="KW-1185">Reference proteome</keyword>
<name>A0A8H7TC27_9HELO</name>
<reference evidence="1" key="1">
    <citation type="submission" date="2021-02" db="EMBL/GenBank/DDBJ databases">
        <title>Genome sequence Cadophora malorum strain M34.</title>
        <authorList>
            <person name="Stefanovic E."/>
            <person name="Vu D."/>
            <person name="Scully C."/>
            <person name="Dijksterhuis J."/>
            <person name="Roader J."/>
            <person name="Houbraken J."/>
        </authorList>
    </citation>
    <scope>NUCLEOTIDE SEQUENCE</scope>
    <source>
        <strain evidence="1">M34</strain>
    </source>
</reference>
<evidence type="ECO:0000313" key="2">
    <source>
        <dbReference type="Proteomes" id="UP000664132"/>
    </source>
</evidence>
<sequence>MATPATTFEFVVSDPLTNLKPGKSLQIRRHCMQGRGEKVSLAPVSDVIKPIASFGALSPESLMGDLALISFAGPGIDPSTRTILFRAFAYSFANQAMSPLDRFVDFDCLDPSSFESFLSDEAFLHSMMCASFAINDFQTTKWNGRPGPKTLFHLRNVLSLLREKLRDENVHQDDSVLQVVLNLALLAGAFGEWPAAGTHFKGLHKIIKLRGHLEFLRDKPKLHFKLDRIDLARSLATGNRALFLDPAVSWDPIIPAPNVTLPQDLYKPPSGWQPRLVHIFRDFQYLCLGINNDALERLPHNATYLQSILTSLQSRLLHLGGLPVDPPVERLVRLTMLCFLTTTSKVAGRKLPYDWVLRQLDDAYAMAADRFEKEDICLRVWVLITIAFTVAGVEKEWFKEAWGKIQSEVDQDWASVKKYLMRVMWIEAIHDGPGEAVWRDLERTISS</sequence>
<comment type="caution">
    <text evidence="1">The sequence shown here is derived from an EMBL/GenBank/DDBJ whole genome shotgun (WGS) entry which is preliminary data.</text>
</comment>
<evidence type="ECO:0000313" key="1">
    <source>
        <dbReference type="EMBL" id="KAG4416372.1"/>
    </source>
</evidence>
<protein>
    <submittedName>
        <fullName evidence="1">Uncharacterized protein</fullName>
    </submittedName>
</protein>
<dbReference type="PANTHER" id="PTHR37540">
    <property type="entry name" value="TRANSCRIPTION FACTOR (ACR-2), PUTATIVE-RELATED-RELATED"/>
    <property type="match status" value="1"/>
</dbReference>
<dbReference type="OrthoDB" id="4158087at2759"/>
<dbReference type="PANTHER" id="PTHR37540:SF5">
    <property type="entry name" value="TRANSCRIPTION FACTOR DOMAIN-CONTAINING PROTEIN"/>
    <property type="match status" value="1"/>
</dbReference>
<proteinExistence type="predicted"/>
<dbReference type="Proteomes" id="UP000664132">
    <property type="component" value="Unassembled WGS sequence"/>
</dbReference>
<organism evidence="1 2">
    <name type="scientific">Cadophora malorum</name>
    <dbReference type="NCBI Taxonomy" id="108018"/>
    <lineage>
        <taxon>Eukaryota</taxon>
        <taxon>Fungi</taxon>
        <taxon>Dikarya</taxon>
        <taxon>Ascomycota</taxon>
        <taxon>Pezizomycotina</taxon>
        <taxon>Leotiomycetes</taxon>
        <taxon>Helotiales</taxon>
        <taxon>Ploettnerulaceae</taxon>
        <taxon>Cadophora</taxon>
    </lineage>
</organism>
<dbReference type="AlphaFoldDB" id="A0A8H7TC27"/>
<accession>A0A8H7TC27</accession>